<dbReference type="AlphaFoldDB" id="S6BIT4"/>
<accession>S6BIT4</accession>
<dbReference type="PANTHER" id="PTHR38899:SF1">
    <property type="entry name" value="PROTEIN KINASE"/>
    <property type="match status" value="1"/>
</dbReference>
<evidence type="ECO:0000313" key="1">
    <source>
        <dbReference type="EMBL" id="BAN66169.1"/>
    </source>
</evidence>
<gene>
    <name evidence="1" type="primary">BBOV_IV001970</name>
</gene>
<organism evidence="1">
    <name type="scientific">Babesia bovis</name>
    <dbReference type="NCBI Taxonomy" id="5865"/>
    <lineage>
        <taxon>Eukaryota</taxon>
        <taxon>Sar</taxon>
        <taxon>Alveolata</taxon>
        <taxon>Apicomplexa</taxon>
        <taxon>Aconoidasida</taxon>
        <taxon>Piroplasmida</taxon>
        <taxon>Babesiidae</taxon>
        <taxon>Babesia</taxon>
    </lineage>
</organism>
<dbReference type="PANTHER" id="PTHR38899">
    <property type="entry name" value="DOMAIN OOKINETE PROTEIN, PUTATIVE-RELATED"/>
    <property type="match status" value="1"/>
</dbReference>
<reference evidence="1" key="1">
    <citation type="journal article" date="2014" name="BMC Genomics">
        <title>The Babesia bovis gene and promoter model: an update from full-length EST analysis.</title>
        <authorList>
            <person name="Yamagishi J."/>
            <person name="Wakaguri H."/>
            <person name="Yokoyama N."/>
            <person name="Yamashita R."/>
            <person name="Suzuki Y."/>
            <person name="Xuan X."/>
            <person name="Igarashi I."/>
        </authorList>
    </citation>
    <scope>NUCLEOTIDE SEQUENCE</scope>
    <source>
        <strain evidence="1">Texas</strain>
    </source>
</reference>
<proteinExistence type="evidence at transcript level"/>
<dbReference type="VEuPathDB" id="PiroplasmaDB:BBOV_IV001970"/>
<name>S6BIT4_BABBO</name>
<dbReference type="EMBL" id="AK442375">
    <property type="protein sequence ID" value="BAN66169.1"/>
    <property type="molecule type" value="mRNA"/>
</dbReference>
<sequence>MSDVIGASSANSFMASDMQNHGATFRLIDDNICDVNAAVKRKTVVRISDAVHRCGTTASECVSNDVSDARNNEDTESTDCASAEVSSGDEAVPAQSHSTSDLVIFDYDDTILPTFALACSQRSGLGHLLDPEMISKELERLTESVLANLNKVLSISRLVIVTNASYEWLMQSCERYIPRVAEFFAVNNIRIISARDRLENSLLSQRHWKYFIFIDLIEEYFNDELKNGLPFTVTSIGDGSEEREACMKLAAIFKNQSWIFKNLKFLSQPTVGCLIQQHILLAKSFDSFFSLKTSADLCILFDKSKS</sequence>
<protein>
    <submittedName>
        <fullName evidence="1">Uncharacterized protein</fullName>
    </submittedName>
</protein>